<evidence type="ECO:0000256" key="7">
    <source>
        <dbReference type="ARBA" id="ARBA00022525"/>
    </source>
</evidence>
<reference evidence="14" key="1">
    <citation type="journal article" date="2021" name="Front. Plant Sci.">
        <title>Chromosome-Scale Genome Assembly for Chinese Sour Jujube and Insights Into Its Genome Evolution and Domestication Signature.</title>
        <authorList>
            <person name="Shen L.-Y."/>
            <person name="Luo H."/>
            <person name="Wang X.-L."/>
            <person name="Wang X.-M."/>
            <person name="Qiu X.-J."/>
            <person name="Liu H."/>
            <person name="Zhou S.-S."/>
            <person name="Jia K.-H."/>
            <person name="Nie S."/>
            <person name="Bao Y.-T."/>
            <person name="Zhang R.-G."/>
            <person name="Yun Q.-Z."/>
            <person name="Chai Y.-H."/>
            <person name="Lu J.-Y."/>
            <person name="Li Y."/>
            <person name="Zhao S.-W."/>
            <person name="Mao J.-F."/>
            <person name="Jia S.-G."/>
            <person name="Mao Y.-M."/>
        </authorList>
    </citation>
    <scope>NUCLEOTIDE SEQUENCE</scope>
    <source>
        <strain evidence="14">AT0</strain>
        <tissue evidence="14">Leaf</tissue>
    </source>
</reference>
<evidence type="ECO:0000256" key="2">
    <source>
        <dbReference type="ARBA" id="ARBA00001935"/>
    </source>
</evidence>
<dbReference type="Gene3D" id="2.60.40.420">
    <property type="entry name" value="Cupredoxins - blue copper proteins"/>
    <property type="match status" value="1"/>
</dbReference>
<dbReference type="GO" id="GO:0052716">
    <property type="term" value="F:hydroquinone:oxygen oxidoreductase activity"/>
    <property type="evidence" value="ECO:0007669"/>
    <property type="project" value="UniProtKB-EC"/>
</dbReference>
<dbReference type="Proteomes" id="UP000813462">
    <property type="component" value="Unassembled WGS sequence"/>
</dbReference>
<dbReference type="Pfam" id="PF00394">
    <property type="entry name" value="Cu-oxidase"/>
    <property type="match status" value="1"/>
</dbReference>
<evidence type="ECO:0000313" key="15">
    <source>
        <dbReference type="Proteomes" id="UP000813462"/>
    </source>
</evidence>
<evidence type="ECO:0000256" key="1">
    <source>
        <dbReference type="ARBA" id="ARBA00000349"/>
    </source>
</evidence>
<comment type="subcellular location">
    <subcellularLocation>
        <location evidence="3">Secreted</location>
        <location evidence="3">Extracellular space</location>
        <location evidence="3">Apoplast</location>
    </subcellularLocation>
</comment>
<protein>
    <recommendedName>
        <fullName evidence="5">laccase</fullName>
        <ecNumber evidence="5">1.10.3.2</ecNumber>
    </recommendedName>
</protein>
<dbReference type="FunFam" id="2.60.40.420:FF:000049">
    <property type="entry name" value="Laccase"/>
    <property type="match status" value="1"/>
</dbReference>
<evidence type="ECO:0000256" key="10">
    <source>
        <dbReference type="ARBA" id="ARBA00023002"/>
    </source>
</evidence>
<evidence type="ECO:0000313" key="14">
    <source>
        <dbReference type="EMBL" id="KAH7514466.1"/>
    </source>
</evidence>
<proteinExistence type="inferred from homology"/>
<accession>A0A978UI35</accession>
<keyword evidence="8" id="KW-0479">Metal-binding</keyword>
<keyword evidence="12" id="KW-0439">Lignin degradation</keyword>
<comment type="catalytic activity">
    <reaction evidence="1">
        <text>4 hydroquinone + O2 = 4 benzosemiquinone + 2 H2O</text>
        <dbReference type="Rhea" id="RHEA:11276"/>
        <dbReference type="ChEBI" id="CHEBI:15377"/>
        <dbReference type="ChEBI" id="CHEBI:15379"/>
        <dbReference type="ChEBI" id="CHEBI:17594"/>
        <dbReference type="ChEBI" id="CHEBI:17977"/>
        <dbReference type="EC" id="1.10.3.2"/>
    </reaction>
</comment>
<dbReference type="GO" id="GO:0046274">
    <property type="term" value="P:lignin catabolic process"/>
    <property type="evidence" value="ECO:0007669"/>
    <property type="project" value="UniProtKB-KW"/>
</dbReference>
<sequence length="225" mass="24843">MALKPAQVERTITEVEAANNSGITRHYKFDVSEWWKADTETVINQAMQTGLAPNVSDAYTINGLPGPLYNCSAKDTFKLKVKAGKTYLLRLINAALNDELFFSIANHTLTVVEADAVYIKPFKTQTVLITPGQTTNVLLRTKSKTPNATFLIPARPYVSGPAAFDNSTTTGLLEYEKTSVTSNNNNKRLPLLKPVLPKLNDTSFSFKYNQKIRSLANSKFPANVP</sequence>
<keyword evidence="10" id="KW-0560">Oxidoreductase</keyword>
<dbReference type="PANTHER" id="PTHR11709">
    <property type="entry name" value="MULTI-COPPER OXIDASE"/>
    <property type="match status" value="1"/>
</dbReference>
<evidence type="ECO:0000259" key="13">
    <source>
        <dbReference type="Pfam" id="PF00394"/>
    </source>
</evidence>
<evidence type="ECO:0000256" key="9">
    <source>
        <dbReference type="ARBA" id="ARBA00022737"/>
    </source>
</evidence>
<gene>
    <name evidence="14" type="ORF">FEM48_Zijuj11G0092600</name>
</gene>
<dbReference type="InterPro" id="IPR001117">
    <property type="entry name" value="Cu-oxidase_2nd"/>
</dbReference>
<evidence type="ECO:0000256" key="4">
    <source>
        <dbReference type="ARBA" id="ARBA00010609"/>
    </source>
</evidence>
<evidence type="ECO:0000256" key="6">
    <source>
        <dbReference type="ARBA" id="ARBA00022523"/>
    </source>
</evidence>
<evidence type="ECO:0000256" key="3">
    <source>
        <dbReference type="ARBA" id="ARBA00004271"/>
    </source>
</evidence>
<dbReference type="InterPro" id="IPR034285">
    <property type="entry name" value="CuRO_2_LCC"/>
</dbReference>
<evidence type="ECO:0000256" key="5">
    <source>
        <dbReference type="ARBA" id="ARBA00012297"/>
    </source>
</evidence>
<dbReference type="GO" id="GO:0048046">
    <property type="term" value="C:apoplast"/>
    <property type="evidence" value="ECO:0007669"/>
    <property type="project" value="UniProtKB-SubCell"/>
</dbReference>
<evidence type="ECO:0000256" key="8">
    <source>
        <dbReference type="ARBA" id="ARBA00022723"/>
    </source>
</evidence>
<keyword evidence="9" id="KW-0677">Repeat</keyword>
<evidence type="ECO:0000256" key="11">
    <source>
        <dbReference type="ARBA" id="ARBA00023008"/>
    </source>
</evidence>
<name>A0A978UI35_ZIZJJ</name>
<dbReference type="InterPro" id="IPR045087">
    <property type="entry name" value="Cu-oxidase_fam"/>
</dbReference>
<comment type="similarity">
    <text evidence="4">Belongs to the multicopper oxidase family.</text>
</comment>
<comment type="caution">
    <text evidence="14">The sequence shown here is derived from an EMBL/GenBank/DDBJ whole genome shotgun (WGS) entry which is preliminary data.</text>
</comment>
<evidence type="ECO:0000256" key="12">
    <source>
        <dbReference type="ARBA" id="ARBA00023185"/>
    </source>
</evidence>
<comment type="cofactor">
    <cofactor evidence="2">
        <name>Cu cation</name>
        <dbReference type="ChEBI" id="CHEBI:23378"/>
    </cofactor>
</comment>
<dbReference type="PANTHER" id="PTHR11709:SF522">
    <property type="entry name" value="LACCASE-4"/>
    <property type="match status" value="1"/>
</dbReference>
<dbReference type="AlphaFoldDB" id="A0A978UI35"/>
<organism evidence="14 15">
    <name type="scientific">Ziziphus jujuba var. spinosa</name>
    <dbReference type="NCBI Taxonomy" id="714518"/>
    <lineage>
        <taxon>Eukaryota</taxon>
        <taxon>Viridiplantae</taxon>
        <taxon>Streptophyta</taxon>
        <taxon>Embryophyta</taxon>
        <taxon>Tracheophyta</taxon>
        <taxon>Spermatophyta</taxon>
        <taxon>Magnoliopsida</taxon>
        <taxon>eudicotyledons</taxon>
        <taxon>Gunneridae</taxon>
        <taxon>Pentapetalae</taxon>
        <taxon>rosids</taxon>
        <taxon>fabids</taxon>
        <taxon>Rosales</taxon>
        <taxon>Rhamnaceae</taxon>
        <taxon>Paliureae</taxon>
        <taxon>Ziziphus</taxon>
    </lineage>
</organism>
<keyword evidence="11" id="KW-0186">Copper</keyword>
<dbReference type="InterPro" id="IPR008972">
    <property type="entry name" value="Cupredoxin"/>
</dbReference>
<dbReference type="SUPFAM" id="SSF49503">
    <property type="entry name" value="Cupredoxins"/>
    <property type="match status" value="1"/>
</dbReference>
<keyword evidence="7" id="KW-0964">Secreted</keyword>
<feature type="domain" description="Plastocyanin-like" evidence="13">
    <location>
        <begin position="31"/>
        <end position="177"/>
    </location>
</feature>
<keyword evidence="6" id="KW-0052">Apoplast</keyword>
<dbReference type="GO" id="GO:0046872">
    <property type="term" value="F:metal ion binding"/>
    <property type="evidence" value="ECO:0007669"/>
    <property type="project" value="UniProtKB-KW"/>
</dbReference>
<dbReference type="EC" id="1.10.3.2" evidence="5"/>
<dbReference type="EMBL" id="JAEACU010000011">
    <property type="protein sequence ID" value="KAH7514466.1"/>
    <property type="molecule type" value="Genomic_DNA"/>
</dbReference>
<dbReference type="CDD" id="cd13875">
    <property type="entry name" value="CuRO_2_LCC_plant"/>
    <property type="match status" value="1"/>
</dbReference>